<dbReference type="GO" id="GO:0003677">
    <property type="term" value="F:DNA binding"/>
    <property type="evidence" value="ECO:0007669"/>
    <property type="project" value="InterPro"/>
</dbReference>
<gene>
    <name evidence="5" type="ORF">M427DRAFT_156693</name>
</gene>
<dbReference type="GO" id="GO:0000390">
    <property type="term" value="P:spliceosomal complex disassembly"/>
    <property type="evidence" value="ECO:0007669"/>
    <property type="project" value="InterPro"/>
</dbReference>
<dbReference type="Proteomes" id="UP000070544">
    <property type="component" value="Unassembled WGS sequence"/>
</dbReference>
<evidence type="ECO:0000256" key="1">
    <source>
        <dbReference type="ARBA" id="ARBA00004123"/>
    </source>
</evidence>
<dbReference type="EMBL" id="KQ965778">
    <property type="protein sequence ID" value="KXS13409.1"/>
    <property type="molecule type" value="Genomic_DNA"/>
</dbReference>
<dbReference type="InterPro" id="IPR028211">
    <property type="entry name" value="Ntr2"/>
</dbReference>
<dbReference type="OrthoDB" id="429427at2759"/>
<reference evidence="5 6" key="1">
    <citation type="journal article" date="2015" name="Genome Biol. Evol.">
        <title>Phylogenomic analyses indicate that early fungi evolved digesting cell walls of algal ancestors of land plants.</title>
        <authorList>
            <person name="Chang Y."/>
            <person name="Wang S."/>
            <person name="Sekimoto S."/>
            <person name="Aerts A.L."/>
            <person name="Choi C."/>
            <person name="Clum A."/>
            <person name="LaButti K.M."/>
            <person name="Lindquist E.A."/>
            <person name="Yee Ngan C."/>
            <person name="Ohm R.A."/>
            <person name="Salamov A.A."/>
            <person name="Grigoriev I.V."/>
            <person name="Spatafora J.W."/>
            <person name="Berbee M.L."/>
        </authorList>
    </citation>
    <scope>NUCLEOTIDE SEQUENCE [LARGE SCALE GENOMIC DNA]</scope>
    <source>
        <strain evidence="5 6">JEL478</strain>
    </source>
</reference>
<feature type="compositionally biased region" description="Polar residues" evidence="4">
    <location>
        <begin position="117"/>
        <end position="135"/>
    </location>
</feature>
<feature type="compositionally biased region" description="Basic residues" evidence="4">
    <location>
        <begin position="45"/>
        <end position="55"/>
    </location>
</feature>
<sequence>MSFSNFRARKSVGVVRTADDDDSQANQDSMAGEEVSVKTSAATGKRPKKEGKAKKVALSFGVDENQDESEFKIKKSTASRKLNRGAEYISSVAATDAGTESRTYDVESLRQLKESSSRPNQSAVSSTNTVSPFSSQLTAGEAIDVDSIPDAGQIFAARKLREQRRAQQQVEWGPDQTSGGTSDDFVSLTSRSGAVSTSRTARESRLMTEDQEYEGEEAFEDHEGDHIAFGAKDNAKAKMERRAGIASHLADAQGDDDDRDEDMEEWEKEHIRIGGARATLEAQERFDDENRGRKSTARAFAVPEPTAIPTLSDLNSQITTVLSSLRSSMSSNDTLVDHLSNQIAESTKSSASLKHDVEVLGDRYALTQETREFISDLAEFLDEKVAELEIMEEELASIERQRLEEREAMWREVTDGAFGAMTTAGTVRPVSLSAPLENLFVQLDHPLTTSEQSVAITRRLESLRNRHRHLFGDSLPTFSDLDQVLPRIADWSQKYPEDFVRGYGGDSIHGIVDLWARWEILGSELDASPPDLESTTWHGLLTSLVLPSSSSDTTLPDATATPDPDASLETLVKVVEKSVIPQLKLRVDSWVVWDKKETGRLVGWIEAVRGYVGGTSEAYKSLQASLLDRVSLVAQEVADRCDFSRFPPKVDSAAGVVVARGVWWEAMQKLLTSTLHVRKFLPHHGARGLVVDSIVEKCMMPALSRSSTFSDELGRVSKLVSALPVDWTRGMITSAPRFAAVMQHLGEANRGNFSEAESKTFESIMRVVEN</sequence>
<dbReference type="GO" id="GO:0071008">
    <property type="term" value="C:U2-type post-mRNA release spliceosomal complex"/>
    <property type="evidence" value="ECO:0007669"/>
    <property type="project" value="InterPro"/>
</dbReference>
<feature type="coiled-coil region" evidence="3">
    <location>
        <begin position="381"/>
        <end position="408"/>
    </location>
</feature>
<organism evidence="5 6">
    <name type="scientific">Gonapodya prolifera (strain JEL478)</name>
    <name type="common">Monoblepharis prolifera</name>
    <dbReference type="NCBI Taxonomy" id="1344416"/>
    <lineage>
        <taxon>Eukaryota</taxon>
        <taxon>Fungi</taxon>
        <taxon>Fungi incertae sedis</taxon>
        <taxon>Chytridiomycota</taxon>
        <taxon>Chytridiomycota incertae sedis</taxon>
        <taxon>Monoblepharidomycetes</taxon>
        <taxon>Monoblepharidales</taxon>
        <taxon>Gonapodyaceae</taxon>
        <taxon>Gonapodya</taxon>
    </lineage>
</organism>
<evidence type="ECO:0000313" key="6">
    <source>
        <dbReference type="Proteomes" id="UP000070544"/>
    </source>
</evidence>
<feature type="compositionally biased region" description="Polar residues" evidence="4">
    <location>
        <begin position="166"/>
        <end position="181"/>
    </location>
</feature>
<protein>
    <recommendedName>
        <fullName evidence="7">GCFC-domain-containing protein</fullName>
    </recommendedName>
</protein>
<feature type="compositionally biased region" description="Basic and acidic residues" evidence="4">
    <location>
        <begin position="102"/>
        <end position="116"/>
    </location>
</feature>
<evidence type="ECO:0000256" key="4">
    <source>
        <dbReference type="SAM" id="MobiDB-lite"/>
    </source>
</evidence>
<keyword evidence="2" id="KW-0539">Nucleus</keyword>
<feature type="region of interest" description="Disordered" evidence="4">
    <location>
        <begin position="86"/>
        <end position="135"/>
    </location>
</feature>
<dbReference type="PANTHER" id="PTHR12214">
    <property type="entry name" value="GC-RICH SEQUENCE DNA-BINDING FACTOR"/>
    <property type="match status" value="1"/>
</dbReference>
<feature type="region of interest" description="Disordered" evidence="4">
    <location>
        <begin position="162"/>
        <end position="226"/>
    </location>
</feature>
<feature type="region of interest" description="Disordered" evidence="4">
    <location>
        <begin position="1"/>
        <end position="57"/>
    </location>
</feature>
<evidence type="ECO:0000256" key="2">
    <source>
        <dbReference type="ARBA" id="ARBA00023242"/>
    </source>
</evidence>
<name>A0A139A9R1_GONPJ</name>
<feature type="compositionally biased region" description="Acidic residues" evidence="4">
    <location>
        <begin position="209"/>
        <end position="220"/>
    </location>
</feature>
<comment type="subcellular location">
    <subcellularLocation>
        <location evidence="1">Nucleus</location>
    </subcellularLocation>
</comment>
<evidence type="ECO:0000256" key="3">
    <source>
        <dbReference type="SAM" id="Coils"/>
    </source>
</evidence>
<evidence type="ECO:0000313" key="5">
    <source>
        <dbReference type="EMBL" id="KXS13409.1"/>
    </source>
</evidence>
<dbReference type="STRING" id="1344416.A0A139A9R1"/>
<dbReference type="AlphaFoldDB" id="A0A139A9R1"/>
<dbReference type="Pfam" id="PF15458">
    <property type="entry name" value="NTR2"/>
    <property type="match status" value="1"/>
</dbReference>
<accession>A0A139A9R1</accession>
<evidence type="ECO:0008006" key="7">
    <source>
        <dbReference type="Google" id="ProtNLM"/>
    </source>
</evidence>
<dbReference type="PANTHER" id="PTHR12214:SF0">
    <property type="entry name" value="LD29489P"/>
    <property type="match status" value="1"/>
</dbReference>
<dbReference type="InterPro" id="IPR012890">
    <property type="entry name" value="GCFC2-like"/>
</dbReference>
<proteinExistence type="predicted"/>
<keyword evidence="3" id="KW-0175">Coiled coil</keyword>
<dbReference type="OMA" id="KQAMTLM"/>
<keyword evidence="6" id="KW-1185">Reference proteome</keyword>
<feature type="compositionally biased region" description="Polar residues" evidence="4">
    <location>
        <begin position="187"/>
        <end position="199"/>
    </location>
</feature>